<sequence>MSGRVEVAVAAGAREGGAPTWDVGWDTLLWVDRAADESAAGTVHRHVPGGANHSMELAQRVGAAKPRGRGGLVLHLDEGVAVFEADGQRRTWLTYWARDGVRSGATAVDRAGRLWATTVREDESGGGWLARVLPDGSASAVLTDLPAANGLAFDAEANRLYLADSATGLVEILDVEHESGAVGPRHTFVQVEDGEPAGLCVDGSGAVWLALRDAGQVRRYTPEGELDTTVDLPLRRPLGCCFGGPELADLYVTSAPEGLAEPGEDDGAVLVLRGVGPGVRPYAFAG</sequence>
<dbReference type="Pfam" id="PF08450">
    <property type="entry name" value="SGL"/>
    <property type="match status" value="1"/>
</dbReference>
<dbReference type="GO" id="GO:0019853">
    <property type="term" value="P:L-ascorbic acid biosynthetic process"/>
    <property type="evidence" value="ECO:0007669"/>
    <property type="project" value="TreeGrafter"/>
</dbReference>
<dbReference type="InterPro" id="IPR005511">
    <property type="entry name" value="SMP-30"/>
</dbReference>
<dbReference type="PANTHER" id="PTHR10907:SF47">
    <property type="entry name" value="REGUCALCIN"/>
    <property type="match status" value="1"/>
</dbReference>
<evidence type="ECO:0000256" key="1">
    <source>
        <dbReference type="ARBA" id="ARBA00008853"/>
    </source>
</evidence>
<feature type="binding site" evidence="2">
    <location>
        <position position="122"/>
    </location>
    <ligand>
        <name>substrate</name>
    </ligand>
</feature>
<keyword evidence="2" id="KW-0479">Metal-binding</keyword>
<dbReference type="GO" id="GO:0004341">
    <property type="term" value="F:gluconolactonase activity"/>
    <property type="evidence" value="ECO:0007669"/>
    <property type="project" value="TreeGrafter"/>
</dbReference>
<reference evidence="5" key="1">
    <citation type="submission" date="2019-11" db="EMBL/GenBank/DDBJ databases">
        <title>The complete genome sequence of Saccharopolyspora sp. E2A.</title>
        <authorList>
            <person name="Zhang G."/>
        </authorList>
    </citation>
    <scope>NUCLEOTIDE SEQUENCE [LARGE SCALE GENOMIC DNA]</scope>
    <source>
        <strain evidence="5">E2A</strain>
    </source>
</reference>
<evidence type="ECO:0000313" key="5">
    <source>
        <dbReference type="Proteomes" id="UP000371041"/>
    </source>
</evidence>
<evidence type="ECO:0000256" key="2">
    <source>
        <dbReference type="PIRSR" id="PIRSR605511-2"/>
    </source>
</evidence>
<dbReference type="KEGG" id="sace:GIY23_05350"/>
<proteinExistence type="inferred from homology"/>
<dbReference type="GO" id="GO:0005509">
    <property type="term" value="F:calcium ion binding"/>
    <property type="evidence" value="ECO:0007669"/>
    <property type="project" value="TreeGrafter"/>
</dbReference>
<accession>A0A5Q3QMM7</accession>
<dbReference type="SUPFAM" id="SSF63829">
    <property type="entry name" value="Calcium-dependent phosphotriesterase"/>
    <property type="match status" value="1"/>
</dbReference>
<keyword evidence="2" id="KW-0862">Zinc</keyword>
<evidence type="ECO:0000313" key="4">
    <source>
        <dbReference type="EMBL" id="QGK72067.1"/>
    </source>
</evidence>
<dbReference type="Gene3D" id="2.120.10.30">
    <property type="entry name" value="TolB, C-terminal domain"/>
    <property type="match status" value="1"/>
</dbReference>
<dbReference type="Proteomes" id="UP000371041">
    <property type="component" value="Chromosome"/>
</dbReference>
<dbReference type="EMBL" id="CP045929">
    <property type="protein sequence ID" value="QGK72067.1"/>
    <property type="molecule type" value="Genomic_DNA"/>
</dbReference>
<feature type="domain" description="SMP-30/Gluconolactonase/LRE-like region" evidence="3">
    <location>
        <begin position="18"/>
        <end position="255"/>
    </location>
</feature>
<dbReference type="InterPro" id="IPR011042">
    <property type="entry name" value="6-blade_b-propeller_TolB-like"/>
</dbReference>
<feature type="binding site" evidence="2">
    <location>
        <position position="149"/>
    </location>
    <ligand>
        <name>a divalent metal cation</name>
        <dbReference type="ChEBI" id="CHEBI:60240"/>
    </ligand>
</feature>
<dbReference type="PRINTS" id="PR01790">
    <property type="entry name" value="SMP30FAMILY"/>
</dbReference>
<feature type="binding site" evidence="2">
    <location>
        <position position="102"/>
    </location>
    <ligand>
        <name>substrate</name>
    </ligand>
</feature>
<dbReference type="InterPro" id="IPR013658">
    <property type="entry name" value="SGL"/>
</dbReference>
<protein>
    <submittedName>
        <fullName evidence="4">SMP-30/gluconolactonase/LRE family protein</fullName>
    </submittedName>
</protein>
<gene>
    <name evidence="4" type="ORF">GIY23_05350</name>
</gene>
<dbReference type="AlphaFoldDB" id="A0A5Q3QMM7"/>
<keyword evidence="5" id="KW-1185">Reference proteome</keyword>
<organism evidence="4 5">
    <name type="scientific">Allosaccharopolyspora coralli</name>
    <dbReference type="NCBI Taxonomy" id="2665642"/>
    <lineage>
        <taxon>Bacteria</taxon>
        <taxon>Bacillati</taxon>
        <taxon>Actinomycetota</taxon>
        <taxon>Actinomycetes</taxon>
        <taxon>Pseudonocardiales</taxon>
        <taxon>Pseudonocardiaceae</taxon>
        <taxon>Allosaccharopolyspora</taxon>
    </lineage>
</organism>
<evidence type="ECO:0000259" key="3">
    <source>
        <dbReference type="Pfam" id="PF08450"/>
    </source>
</evidence>
<dbReference type="PANTHER" id="PTHR10907">
    <property type="entry name" value="REGUCALCIN"/>
    <property type="match status" value="1"/>
</dbReference>
<comment type="similarity">
    <text evidence="1">Belongs to the SMP-30/CGR1 family.</text>
</comment>
<comment type="cofactor">
    <cofactor evidence="2">
        <name>Zn(2+)</name>
        <dbReference type="ChEBI" id="CHEBI:29105"/>
    </cofactor>
    <text evidence="2">Binds 1 divalent metal cation per subunit.</text>
</comment>
<name>A0A5Q3QMM7_9PSEU</name>